<feature type="domain" description="NADP-dependent oxidoreductase" evidence="1">
    <location>
        <begin position="2"/>
        <end position="135"/>
    </location>
</feature>
<dbReference type="EMBL" id="DSGT01000003">
    <property type="protein sequence ID" value="HEW52827.1"/>
    <property type="molecule type" value="Genomic_DNA"/>
</dbReference>
<evidence type="ECO:0000313" key="2">
    <source>
        <dbReference type="EMBL" id="HEW52827.1"/>
    </source>
</evidence>
<dbReference type="PANTHER" id="PTHR43638:SF3">
    <property type="entry name" value="ALDEHYDE REDUCTASE"/>
    <property type="match status" value="1"/>
</dbReference>
<dbReference type="InterPro" id="IPR036812">
    <property type="entry name" value="NAD(P)_OxRdtase_dom_sf"/>
</dbReference>
<organism evidence="2">
    <name type="scientific">Ignisphaera aggregans</name>
    <dbReference type="NCBI Taxonomy" id="334771"/>
    <lineage>
        <taxon>Archaea</taxon>
        <taxon>Thermoproteota</taxon>
        <taxon>Thermoprotei</taxon>
        <taxon>Desulfurococcales</taxon>
        <taxon>Desulfurococcaceae</taxon>
        <taxon>Ignisphaera</taxon>
    </lineage>
</organism>
<dbReference type="SUPFAM" id="SSF51430">
    <property type="entry name" value="NAD(P)-linked oxidoreductase"/>
    <property type="match status" value="1"/>
</dbReference>
<proteinExistence type="predicted"/>
<dbReference type="AlphaFoldDB" id="A0A7C2VLU9"/>
<evidence type="ECO:0000259" key="1">
    <source>
        <dbReference type="Pfam" id="PF00248"/>
    </source>
</evidence>
<dbReference type="InterPro" id="IPR023210">
    <property type="entry name" value="NADP_OxRdtase_dom"/>
</dbReference>
<protein>
    <submittedName>
        <fullName evidence="2">Aldo/keto reductase</fullName>
    </submittedName>
</protein>
<comment type="caution">
    <text evidence="2">The sequence shown here is derived from an EMBL/GenBank/DDBJ whole genome shotgun (WGS) entry which is preliminary data.</text>
</comment>
<sequence>MLIDKGLTRYIGLGDLKLGELKKAIELTSKHNISFLQYKYSIINKRIEKDVMQLATKNNIAVLACSPLEKGAVKSHPKLVNIAAKYNKTPVQVAINYLISRPCVIATPKSERKYHIDEIYGALGWKLSIEDIKYLGGTI</sequence>
<accession>A0A7C2VLU9</accession>
<name>A0A7C2VLU9_9CREN</name>
<dbReference type="PANTHER" id="PTHR43638">
    <property type="entry name" value="OXIDOREDUCTASE, ALDO/KETO REDUCTASE FAMILY PROTEIN"/>
    <property type="match status" value="1"/>
</dbReference>
<gene>
    <name evidence="2" type="ORF">ENO77_01455</name>
</gene>
<dbReference type="Pfam" id="PF00248">
    <property type="entry name" value="Aldo_ket_red"/>
    <property type="match status" value="1"/>
</dbReference>
<reference evidence="2" key="1">
    <citation type="journal article" date="2020" name="mSystems">
        <title>Genome- and Community-Level Interaction Insights into Carbon Utilization and Element Cycling Functions of Hydrothermarchaeota in Hydrothermal Sediment.</title>
        <authorList>
            <person name="Zhou Z."/>
            <person name="Liu Y."/>
            <person name="Xu W."/>
            <person name="Pan J."/>
            <person name="Luo Z.H."/>
            <person name="Li M."/>
        </authorList>
    </citation>
    <scope>NUCLEOTIDE SEQUENCE [LARGE SCALE GENOMIC DNA]</scope>
    <source>
        <strain evidence="2">SpSt-16</strain>
    </source>
</reference>
<dbReference type="Gene3D" id="3.20.20.100">
    <property type="entry name" value="NADP-dependent oxidoreductase domain"/>
    <property type="match status" value="1"/>
</dbReference>